<proteinExistence type="predicted"/>
<evidence type="ECO:0000313" key="2">
    <source>
        <dbReference type="EMBL" id="CEL93457.1"/>
    </source>
</evidence>
<dbReference type="AlphaFoldDB" id="A0A0G4ECJ2"/>
<gene>
    <name evidence="2" type="ORF">Vbra_4792</name>
</gene>
<organism evidence="2 3">
    <name type="scientific">Vitrella brassicaformis (strain CCMP3155)</name>
    <dbReference type="NCBI Taxonomy" id="1169540"/>
    <lineage>
        <taxon>Eukaryota</taxon>
        <taxon>Sar</taxon>
        <taxon>Alveolata</taxon>
        <taxon>Colpodellida</taxon>
        <taxon>Vitrellaceae</taxon>
        <taxon>Vitrella</taxon>
    </lineage>
</organism>
<dbReference type="Proteomes" id="UP000041254">
    <property type="component" value="Unassembled WGS sequence"/>
</dbReference>
<accession>A0A0G4ECJ2</accession>
<feature type="region of interest" description="Disordered" evidence="1">
    <location>
        <begin position="1"/>
        <end position="35"/>
    </location>
</feature>
<evidence type="ECO:0000256" key="1">
    <source>
        <dbReference type="SAM" id="MobiDB-lite"/>
    </source>
</evidence>
<keyword evidence="3" id="KW-1185">Reference proteome</keyword>
<sequence length="101" mass="10062">MGTQDQQSLRGAQETASDATDGGATPLMAPPLRAAQGSILDQVSTVTNPGTATGSQIGTGPGCVSCVADTHTRPLVTSALPARGLAGSLRQTGQQSKTTAR</sequence>
<protein>
    <submittedName>
        <fullName evidence="2">Uncharacterized protein</fullName>
    </submittedName>
</protein>
<dbReference type="VEuPathDB" id="CryptoDB:Vbra_4792"/>
<dbReference type="InParanoid" id="A0A0G4ECJ2"/>
<feature type="compositionally biased region" description="Polar residues" evidence="1">
    <location>
        <begin position="89"/>
        <end position="101"/>
    </location>
</feature>
<dbReference type="EMBL" id="CDMY01000170">
    <property type="protein sequence ID" value="CEL93457.1"/>
    <property type="molecule type" value="Genomic_DNA"/>
</dbReference>
<reference evidence="2 3" key="1">
    <citation type="submission" date="2014-11" db="EMBL/GenBank/DDBJ databases">
        <authorList>
            <person name="Zhu J."/>
            <person name="Qi W."/>
            <person name="Song R."/>
        </authorList>
    </citation>
    <scope>NUCLEOTIDE SEQUENCE [LARGE SCALE GENOMIC DNA]</scope>
</reference>
<feature type="region of interest" description="Disordered" evidence="1">
    <location>
        <begin position="82"/>
        <end position="101"/>
    </location>
</feature>
<name>A0A0G4ECJ2_VITBC</name>
<evidence type="ECO:0000313" key="3">
    <source>
        <dbReference type="Proteomes" id="UP000041254"/>
    </source>
</evidence>
<feature type="compositionally biased region" description="Polar residues" evidence="1">
    <location>
        <begin position="1"/>
        <end position="18"/>
    </location>
</feature>